<organism evidence="2">
    <name type="scientific">Neospora caninum (strain Liverpool)</name>
    <dbReference type="NCBI Taxonomy" id="572307"/>
    <lineage>
        <taxon>Eukaryota</taxon>
        <taxon>Sar</taxon>
        <taxon>Alveolata</taxon>
        <taxon>Apicomplexa</taxon>
        <taxon>Conoidasida</taxon>
        <taxon>Coccidia</taxon>
        <taxon>Eucoccidiorida</taxon>
        <taxon>Eimeriorina</taxon>
        <taxon>Sarcocystidae</taxon>
        <taxon>Neospora</taxon>
    </lineage>
</organism>
<accession>A0A0F7UPD2</accession>
<evidence type="ECO:0000256" key="1">
    <source>
        <dbReference type="SAM" id="MobiDB-lite"/>
    </source>
</evidence>
<proteinExistence type="predicted"/>
<feature type="compositionally biased region" description="Low complexity" evidence="1">
    <location>
        <begin position="247"/>
        <end position="259"/>
    </location>
</feature>
<evidence type="ECO:0000313" key="2">
    <source>
        <dbReference type="EMBL" id="CEL70325.1"/>
    </source>
</evidence>
<protein>
    <submittedName>
        <fullName evidence="2">Uncharacterized protein</fullName>
    </submittedName>
</protein>
<gene>
    <name evidence="2" type="ORF">BN1204_060070</name>
</gene>
<name>A0A0F7UPD2_NEOCL</name>
<dbReference type="EMBL" id="LN714486">
    <property type="protein sequence ID" value="CEL70325.1"/>
    <property type="molecule type" value="Genomic_DNA"/>
</dbReference>
<feature type="compositionally biased region" description="Polar residues" evidence="1">
    <location>
        <begin position="263"/>
        <end position="274"/>
    </location>
</feature>
<sequence length="274" mass="29504">MSSTLRNVVCICQPSCAPGSRAPFQIGLCNGQLFRHHGARRPPQTLPAGVKGTCQRRRQLQGTNGMAPSGLRAVRNANRAREPSGRAASCASTSAMACSVEKDRSFASVQSPLHFSRPRFMQTSAEDPQRKNARPRRQYSPKVRLLAEQLVNLSQEEADEVCRSLKERMTAVSNRQSGEQKRWQPRAPGNFTFFPHPLGIFAATTGSFRVVGVRLPSLPVLSTAIMYASRQEGPDKSGASDGPSHPVAAESESAVGSSAHQPDGTSQAPAETSP</sequence>
<dbReference type="AlphaFoldDB" id="A0A0F7UPD2"/>
<feature type="region of interest" description="Disordered" evidence="1">
    <location>
        <begin position="118"/>
        <end position="138"/>
    </location>
</feature>
<reference evidence="2" key="1">
    <citation type="journal article" date="2015" name="PLoS ONE">
        <title>Comprehensive Evaluation of Toxoplasma gondii VEG and Neospora caninum LIV Genomes with Tachyzoite Stage Transcriptome and Proteome Defines Novel Transcript Features.</title>
        <authorList>
            <person name="Ramaprasad A."/>
            <person name="Mourier T."/>
            <person name="Naeem R."/>
            <person name="Malas T.B."/>
            <person name="Moussa E."/>
            <person name="Panigrahi A."/>
            <person name="Vermont S.J."/>
            <person name="Otto T.D."/>
            <person name="Wastling J."/>
            <person name="Pain A."/>
        </authorList>
    </citation>
    <scope>NUCLEOTIDE SEQUENCE</scope>
    <source>
        <strain evidence="2">Liverpool</strain>
    </source>
</reference>
<feature type="region of interest" description="Disordered" evidence="1">
    <location>
        <begin position="231"/>
        <end position="274"/>
    </location>
</feature>